<dbReference type="SUPFAM" id="SSF54909">
    <property type="entry name" value="Dimeric alpha+beta barrel"/>
    <property type="match status" value="1"/>
</dbReference>
<dbReference type="AlphaFoldDB" id="A0A1D2QTN8"/>
<dbReference type="GO" id="GO:0005829">
    <property type="term" value="C:cytosol"/>
    <property type="evidence" value="ECO:0007669"/>
    <property type="project" value="TreeGrafter"/>
</dbReference>
<dbReference type="GO" id="GO:0043201">
    <property type="term" value="P:response to L-leucine"/>
    <property type="evidence" value="ECO:0007669"/>
    <property type="project" value="TreeGrafter"/>
</dbReference>
<feature type="domain" description="HTH asnC-type" evidence="6">
    <location>
        <begin position="6"/>
        <end position="67"/>
    </location>
</feature>
<evidence type="ECO:0000256" key="5">
    <source>
        <dbReference type="ARBA" id="ARBA00039227"/>
    </source>
</evidence>
<dbReference type="InterPro" id="IPR019887">
    <property type="entry name" value="Tscrpt_reg_AsnC/Lrp_C"/>
</dbReference>
<dbReference type="InterPro" id="IPR019888">
    <property type="entry name" value="Tscrpt_reg_AsnC-like"/>
</dbReference>
<dbReference type="InterPro" id="IPR011008">
    <property type="entry name" value="Dimeric_a/b-barrel"/>
</dbReference>
<dbReference type="InterPro" id="IPR036388">
    <property type="entry name" value="WH-like_DNA-bd_sf"/>
</dbReference>
<evidence type="ECO:0000256" key="2">
    <source>
        <dbReference type="ARBA" id="ARBA00023125"/>
    </source>
</evidence>
<sequence length="157" mass="18077">MSIHELDKLDKKILRELQLNGRISNVDLAKCVGLSATPCLNRVKRLESVGCIEHYTVRVNPHFVNASLLVFVEIRLDRTSRDVFNNFRRAVLKLLEIMECHLISGDFDYLLKARVSDMHAYRKLLGETLLSLPHVNSTRTYMVMEEVKETDVIPIPD</sequence>
<keyword evidence="3" id="KW-0010">Activator</keyword>
<gene>
    <name evidence="7" type="ORF">AB835_01460</name>
</gene>
<dbReference type="InterPro" id="IPR000485">
    <property type="entry name" value="AsnC-type_HTH_dom"/>
</dbReference>
<dbReference type="PROSITE" id="PS00519">
    <property type="entry name" value="HTH_ASNC_1"/>
    <property type="match status" value="1"/>
</dbReference>
<name>A0A1D2QTN8_9GAMM</name>
<evidence type="ECO:0000256" key="1">
    <source>
        <dbReference type="ARBA" id="ARBA00023015"/>
    </source>
</evidence>
<proteinExistence type="predicted"/>
<dbReference type="STRING" id="62101.AB835_01460"/>
<keyword evidence="1" id="KW-0805">Transcription regulation</keyword>
<keyword evidence="4" id="KW-0804">Transcription</keyword>
<evidence type="ECO:0000313" key="7">
    <source>
        <dbReference type="EMBL" id="ODS24955.1"/>
    </source>
</evidence>
<dbReference type="Pfam" id="PF13404">
    <property type="entry name" value="HTH_AsnC-type"/>
    <property type="match status" value="1"/>
</dbReference>
<dbReference type="SUPFAM" id="SSF46785">
    <property type="entry name" value="Winged helix' DNA-binding domain"/>
    <property type="match status" value="1"/>
</dbReference>
<dbReference type="PROSITE" id="PS50956">
    <property type="entry name" value="HTH_ASNC_2"/>
    <property type="match status" value="1"/>
</dbReference>
<dbReference type="NCBIfam" id="NF008370">
    <property type="entry name" value="PRK11169.1"/>
    <property type="match status" value="1"/>
</dbReference>
<dbReference type="InterPro" id="IPR036390">
    <property type="entry name" value="WH_DNA-bd_sf"/>
</dbReference>
<reference evidence="7 8" key="1">
    <citation type="journal article" date="2016" name="Appl. Environ. Microbiol.">
        <title>Lack of Overt Genome Reduction in the Bryostatin-Producing Bryozoan Symbiont "Candidatus Endobugula sertula".</title>
        <authorList>
            <person name="Miller I.J."/>
            <person name="Vanee N."/>
            <person name="Fong S.S."/>
            <person name="Lim-Fong G.E."/>
            <person name="Kwan J.C."/>
        </authorList>
    </citation>
    <scope>NUCLEOTIDE SEQUENCE [LARGE SCALE GENOMIC DNA]</scope>
    <source>
        <strain evidence="7">AB1-4</strain>
    </source>
</reference>
<comment type="caution">
    <text evidence="7">The sequence shown here is derived from an EMBL/GenBank/DDBJ whole genome shotgun (WGS) entry which is preliminary data.</text>
</comment>
<evidence type="ECO:0000256" key="3">
    <source>
        <dbReference type="ARBA" id="ARBA00023159"/>
    </source>
</evidence>
<dbReference type="Gene3D" id="1.10.10.10">
    <property type="entry name" value="Winged helix-like DNA-binding domain superfamily/Winged helix DNA-binding domain"/>
    <property type="match status" value="1"/>
</dbReference>
<dbReference type="EMBL" id="MDLC01000003">
    <property type="protein sequence ID" value="ODS24955.1"/>
    <property type="molecule type" value="Genomic_DNA"/>
</dbReference>
<evidence type="ECO:0000259" key="6">
    <source>
        <dbReference type="PROSITE" id="PS50956"/>
    </source>
</evidence>
<dbReference type="Gene3D" id="3.30.70.920">
    <property type="match status" value="1"/>
</dbReference>
<organism evidence="7 8">
    <name type="scientific">Candidatus Endobugula sertula</name>
    <name type="common">Bugula neritina bacterial symbiont</name>
    <dbReference type="NCBI Taxonomy" id="62101"/>
    <lineage>
        <taxon>Bacteria</taxon>
        <taxon>Pseudomonadati</taxon>
        <taxon>Pseudomonadota</taxon>
        <taxon>Gammaproteobacteria</taxon>
        <taxon>Cellvibrionales</taxon>
        <taxon>Cellvibrionaceae</taxon>
        <taxon>Candidatus Endobugula</taxon>
    </lineage>
</organism>
<dbReference type="GO" id="GO:0006524">
    <property type="term" value="P:alanine catabolic process"/>
    <property type="evidence" value="ECO:0007669"/>
    <property type="project" value="TreeGrafter"/>
</dbReference>
<dbReference type="InterPro" id="IPR019885">
    <property type="entry name" value="Tscrpt_reg_HTH_AsnC-type_CS"/>
</dbReference>
<dbReference type="PRINTS" id="PR00033">
    <property type="entry name" value="HTHASNC"/>
</dbReference>
<dbReference type="SMART" id="SM00344">
    <property type="entry name" value="HTH_ASNC"/>
    <property type="match status" value="1"/>
</dbReference>
<accession>A0A1D2QTN8</accession>
<dbReference type="Pfam" id="PF01037">
    <property type="entry name" value="AsnC_trans_reg"/>
    <property type="match status" value="1"/>
</dbReference>
<keyword evidence="2" id="KW-0238">DNA-binding</keyword>
<dbReference type="PANTHER" id="PTHR30154">
    <property type="entry name" value="LEUCINE-RESPONSIVE REGULATORY PROTEIN"/>
    <property type="match status" value="1"/>
</dbReference>
<dbReference type="GO" id="GO:0043565">
    <property type="term" value="F:sequence-specific DNA binding"/>
    <property type="evidence" value="ECO:0007669"/>
    <property type="project" value="InterPro"/>
</dbReference>
<dbReference type="FunFam" id="3.30.70.920:FF:000001">
    <property type="entry name" value="Transcriptional regulator, AsnC family"/>
    <property type="match status" value="1"/>
</dbReference>
<dbReference type="PANTHER" id="PTHR30154:SF0">
    <property type="entry name" value="LEUCINE-RESPONSIVE REGULATORY PROTEIN"/>
    <property type="match status" value="1"/>
</dbReference>
<dbReference type="Proteomes" id="UP000242502">
    <property type="component" value="Unassembled WGS sequence"/>
</dbReference>
<evidence type="ECO:0000313" key="8">
    <source>
        <dbReference type="Proteomes" id="UP000242502"/>
    </source>
</evidence>
<protein>
    <recommendedName>
        <fullName evidence="5">Leucine-responsive regulatory protein</fullName>
    </recommendedName>
</protein>
<evidence type="ECO:0000256" key="4">
    <source>
        <dbReference type="ARBA" id="ARBA00023163"/>
    </source>
</evidence>